<comment type="caution">
    <text evidence="2">The sequence shown here is derived from an EMBL/GenBank/DDBJ whole genome shotgun (WGS) entry which is preliminary data.</text>
</comment>
<evidence type="ECO:0000256" key="1">
    <source>
        <dbReference type="SAM" id="MobiDB-lite"/>
    </source>
</evidence>
<evidence type="ECO:0000313" key="2">
    <source>
        <dbReference type="EMBL" id="OWM90467.1"/>
    </source>
</evidence>
<protein>
    <submittedName>
        <fullName evidence="2">Uncharacterized protein</fullName>
    </submittedName>
</protein>
<accession>A0A218XZI8</accession>
<gene>
    <name evidence="2" type="ORF">CDL15_Pgr014770</name>
</gene>
<dbReference type="AlphaFoldDB" id="A0A218XZI8"/>
<proteinExistence type="predicted"/>
<feature type="compositionally biased region" description="Acidic residues" evidence="1">
    <location>
        <begin position="58"/>
        <end position="71"/>
    </location>
</feature>
<name>A0A218XZI8_PUNGR</name>
<dbReference type="EMBL" id="MTKT01000548">
    <property type="protein sequence ID" value="OWM90467.1"/>
    <property type="molecule type" value="Genomic_DNA"/>
</dbReference>
<organism evidence="2 3">
    <name type="scientific">Punica granatum</name>
    <name type="common">Pomegranate</name>
    <dbReference type="NCBI Taxonomy" id="22663"/>
    <lineage>
        <taxon>Eukaryota</taxon>
        <taxon>Viridiplantae</taxon>
        <taxon>Streptophyta</taxon>
        <taxon>Embryophyta</taxon>
        <taxon>Tracheophyta</taxon>
        <taxon>Spermatophyta</taxon>
        <taxon>Magnoliopsida</taxon>
        <taxon>eudicotyledons</taxon>
        <taxon>Gunneridae</taxon>
        <taxon>Pentapetalae</taxon>
        <taxon>rosids</taxon>
        <taxon>malvids</taxon>
        <taxon>Myrtales</taxon>
        <taxon>Lythraceae</taxon>
        <taxon>Punica</taxon>
    </lineage>
</organism>
<evidence type="ECO:0000313" key="3">
    <source>
        <dbReference type="Proteomes" id="UP000197138"/>
    </source>
</evidence>
<feature type="region of interest" description="Disordered" evidence="1">
    <location>
        <begin position="45"/>
        <end position="79"/>
    </location>
</feature>
<reference evidence="3" key="1">
    <citation type="journal article" date="2017" name="Plant J.">
        <title>The pomegranate (Punica granatum L.) genome and the genomics of punicalagin biosynthesis.</title>
        <authorList>
            <person name="Qin G."/>
            <person name="Xu C."/>
            <person name="Ming R."/>
            <person name="Tang H."/>
            <person name="Guyot R."/>
            <person name="Kramer E.M."/>
            <person name="Hu Y."/>
            <person name="Yi X."/>
            <person name="Qi Y."/>
            <person name="Xu X."/>
            <person name="Gao Z."/>
            <person name="Pan H."/>
            <person name="Jian J."/>
            <person name="Tian Y."/>
            <person name="Yue Z."/>
            <person name="Xu Y."/>
        </authorList>
    </citation>
    <scope>NUCLEOTIDE SEQUENCE [LARGE SCALE GENOMIC DNA]</scope>
    <source>
        <strain evidence="3">cv. Dabenzi</strain>
    </source>
</reference>
<sequence>MSSSSFSFSLTYHHYPLTILSCHSQPPILIHQPYHYHQHHHHFFISYRPKARPQPQQDQEEEEGEEDEDDDAISRGFHRARRKALELKASR</sequence>
<dbReference type="Proteomes" id="UP000197138">
    <property type="component" value="Unassembled WGS sequence"/>
</dbReference>